<protein>
    <submittedName>
        <fullName evidence="2">Crp/Fnr family transcriptional regulator</fullName>
    </submittedName>
</protein>
<reference evidence="2" key="1">
    <citation type="submission" date="2021-01" db="EMBL/GenBank/DDBJ databases">
        <authorList>
            <person name="Zhong Y.L."/>
        </authorList>
    </citation>
    <scope>NUCLEOTIDE SEQUENCE</scope>
    <source>
        <strain evidence="2">KCTC 23302</strain>
    </source>
</reference>
<feature type="domain" description="Cyclic nucleotide-binding" evidence="1">
    <location>
        <begin position="30"/>
        <end position="115"/>
    </location>
</feature>
<accession>A0A937D9U7</accession>
<organism evidence="2 3">
    <name type="scientific">Aquimarina mytili</name>
    <dbReference type="NCBI Taxonomy" id="874423"/>
    <lineage>
        <taxon>Bacteria</taxon>
        <taxon>Pseudomonadati</taxon>
        <taxon>Bacteroidota</taxon>
        <taxon>Flavobacteriia</taxon>
        <taxon>Flavobacteriales</taxon>
        <taxon>Flavobacteriaceae</taxon>
        <taxon>Aquimarina</taxon>
    </lineage>
</organism>
<proteinExistence type="predicted"/>
<evidence type="ECO:0000313" key="3">
    <source>
        <dbReference type="Proteomes" id="UP000651057"/>
    </source>
</evidence>
<dbReference type="Pfam" id="PF00027">
    <property type="entry name" value="cNMP_binding"/>
    <property type="match status" value="1"/>
</dbReference>
<dbReference type="SUPFAM" id="SSF51206">
    <property type="entry name" value="cAMP-binding domain-like"/>
    <property type="match status" value="1"/>
</dbReference>
<evidence type="ECO:0000259" key="1">
    <source>
        <dbReference type="Pfam" id="PF00027"/>
    </source>
</evidence>
<dbReference type="EMBL" id="JAERQJ010000003">
    <property type="protein sequence ID" value="MBL0684057.1"/>
    <property type="molecule type" value="Genomic_DNA"/>
</dbReference>
<dbReference type="CDD" id="cd00038">
    <property type="entry name" value="CAP_ED"/>
    <property type="match status" value="1"/>
</dbReference>
<keyword evidence="3" id="KW-1185">Reference proteome</keyword>
<dbReference type="InterPro" id="IPR000595">
    <property type="entry name" value="cNMP-bd_dom"/>
</dbReference>
<dbReference type="InterPro" id="IPR014710">
    <property type="entry name" value="RmlC-like_jellyroll"/>
</dbReference>
<dbReference type="AlphaFoldDB" id="A0A937D9U7"/>
<name>A0A937D9U7_9FLAO</name>
<dbReference type="Proteomes" id="UP000651057">
    <property type="component" value="Unassembled WGS sequence"/>
</dbReference>
<gene>
    <name evidence="2" type="ORF">JJQ60_11050</name>
</gene>
<comment type="caution">
    <text evidence="2">The sequence shown here is derived from an EMBL/GenBank/DDBJ whole genome shotgun (WGS) entry which is preliminary data.</text>
</comment>
<dbReference type="Gene3D" id="2.60.120.10">
    <property type="entry name" value="Jelly Rolls"/>
    <property type="match status" value="1"/>
</dbReference>
<dbReference type="InterPro" id="IPR018490">
    <property type="entry name" value="cNMP-bd_dom_sf"/>
</dbReference>
<evidence type="ECO:0000313" key="2">
    <source>
        <dbReference type="EMBL" id="MBL0684057.1"/>
    </source>
</evidence>
<sequence>MFDEILKHIEEVIQLNDLEKERFTSILVRKKLCKKQFLIQEGDLVRYEYFVASGCLKAYEVDDNGDEHIMQFAKENWWISDFKAFFEGGKATLNIDSIEESVVYGIEKQDLEDLFLDVPKFDRFFRIKLTSAFVALQNRILSSLDKSNSDRYLDFQKTYPNLEQRVPNYMIANYLGIKPESLSRIRKNLVKG</sequence>
<dbReference type="RefSeq" id="WP_201919630.1">
    <property type="nucleotide sequence ID" value="NZ_BAABAX010000005.1"/>
</dbReference>